<reference evidence="1 2" key="1">
    <citation type="submission" date="2015-12" db="EMBL/GenBank/DDBJ databases">
        <title>Draft genome sequence of Mesorhizobium sp. UFLA 01-765, a multitolerant efficient symbiont and plant-growth promoting strain isolated from Zn-mining soil using Leucaena leucocephala as a trap plant.</title>
        <authorList>
            <person name="Rangel W.M."/>
            <person name="Thijs S."/>
            <person name="Longatti S.M."/>
            <person name="Moreira F.M."/>
            <person name="Weyens N."/>
            <person name="Vangronsveld J."/>
            <person name="Van Hamme J.D."/>
            <person name="Bottos E.M."/>
            <person name="Rineau F."/>
        </authorList>
    </citation>
    <scope>NUCLEOTIDE SEQUENCE [LARGE SCALE GENOMIC DNA]</scope>
    <source>
        <strain evidence="1 2">UFLA 01-765</strain>
    </source>
</reference>
<comment type="caution">
    <text evidence="1">The sequence shown here is derived from an EMBL/GenBank/DDBJ whole genome shotgun (WGS) entry which is preliminary data.</text>
</comment>
<name>A0A101KLW6_RHILI</name>
<proteinExistence type="predicted"/>
<sequence>MPGKLPLARRIGRAYVSKRSNGVPDADFANRLRGDNANPLNLIRFVPAEGLDVSDHPTPQFL</sequence>
<evidence type="ECO:0000313" key="2">
    <source>
        <dbReference type="Proteomes" id="UP000053176"/>
    </source>
</evidence>
<gene>
    <name evidence="1" type="ORF">AU467_09960</name>
</gene>
<organism evidence="1 2">
    <name type="scientific">Rhizobium loti</name>
    <name type="common">Mesorhizobium loti</name>
    <dbReference type="NCBI Taxonomy" id="381"/>
    <lineage>
        <taxon>Bacteria</taxon>
        <taxon>Pseudomonadati</taxon>
        <taxon>Pseudomonadota</taxon>
        <taxon>Alphaproteobacteria</taxon>
        <taxon>Hyphomicrobiales</taxon>
        <taxon>Phyllobacteriaceae</taxon>
        <taxon>Mesorhizobium</taxon>
    </lineage>
</organism>
<protein>
    <submittedName>
        <fullName evidence="1">Uncharacterized protein</fullName>
    </submittedName>
</protein>
<evidence type="ECO:0000313" key="1">
    <source>
        <dbReference type="EMBL" id="KUM23260.1"/>
    </source>
</evidence>
<dbReference type="EMBL" id="LPWA01000175">
    <property type="protein sequence ID" value="KUM23260.1"/>
    <property type="molecule type" value="Genomic_DNA"/>
</dbReference>
<dbReference type="Proteomes" id="UP000053176">
    <property type="component" value="Unassembled WGS sequence"/>
</dbReference>
<dbReference type="AlphaFoldDB" id="A0A101KLW6"/>
<accession>A0A101KLW6</accession>